<reference evidence="2" key="1">
    <citation type="journal article" date="2023" name="Insect Mol. Biol.">
        <title>Genome sequencing provides insights into the evolution of gene families encoding plant cell wall-degrading enzymes in longhorned beetles.</title>
        <authorList>
            <person name="Shin N.R."/>
            <person name="Okamura Y."/>
            <person name="Kirsch R."/>
            <person name="Pauchet Y."/>
        </authorList>
    </citation>
    <scope>NUCLEOTIDE SEQUENCE</scope>
    <source>
        <strain evidence="2">MMC_N1</strain>
    </source>
</reference>
<evidence type="ECO:0000313" key="2">
    <source>
        <dbReference type="EMBL" id="KAJ8974705.1"/>
    </source>
</evidence>
<gene>
    <name evidence="2" type="ORF">NQ317_018506</name>
</gene>
<keyword evidence="1" id="KW-1133">Transmembrane helix</keyword>
<name>A0ABQ9JAU8_9CUCU</name>
<keyword evidence="1" id="KW-0812">Transmembrane</keyword>
<organism evidence="2 3">
    <name type="scientific">Molorchus minor</name>
    <dbReference type="NCBI Taxonomy" id="1323400"/>
    <lineage>
        <taxon>Eukaryota</taxon>
        <taxon>Metazoa</taxon>
        <taxon>Ecdysozoa</taxon>
        <taxon>Arthropoda</taxon>
        <taxon>Hexapoda</taxon>
        <taxon>Insecta</taxon>
        <taxon>Pterygota</taxon>
        <taxon>Neoptera</taxon>
        <taxon>Endopterygota</taxon>
        <taxon>Coleoptera</taxon>
        <taxon>Polyphaga</taxon>
        <taxon>Cucujiformia</taxon>
        <taxon>Chrysomeloidea</taxon>
        <taxon>Cerambycidae</taxon>
        <taxon>Lamiinae</taxon>
        <taxon>Monochamini</taxon>
        <taxon>Molorchus</taxon>
    </lineage>
</organism>
<feature type="transmembrane region" description="Helical" evidence="1">
    <location>
        <begin position="42"/>
        <end position="61"/>
    </location>
</feature>
<evidence type="ECO:0000256" key="1">
    <source>
        <dbReference type="SAM" id="Phobius"/>
    </source>
</evidence>
<dbReference type="Proteomes" id="UP001162164">
    <property type="component" value="Unassembled WGS sequence"/>
</dbReference>
<keyword evidence="3" id="KW-1185">Reference proteome</keyword>
<evidence type="ECO:0000313" key="3">
    <source>
        <dbReference type="Proteomes" id="UP001162164"/>
    </source>
</evidence>
<accession>A0ABQ9JAU8</accession>
<dbReference type="EMBL" id="JAPWTJ010000945">
    <property type="protein sequence ID" value="KAJ8974705.1"/>
    <property type="molecule type" value="Genomic_DNA"/>
</dbReference>
<protein>
    <submittedName>
        <fullName evidence="2">Uncharacterized protein</fullName>
    </submittedName>
</protein>
<proteinExistence type="predicted"/>
<sequence>MANPKWRAFPFINRYVSNLGLWGVEVSQAKNQNKNGLPVPPLVLLLLLIITSWPTVIGPLIGNKYKWILKLGTSIAKQDTTVRKAIPAQERLALTLRFLATGDSLFLLFGFEYQILRHSHSGLDMCWWADLNFAVDLEIGIDFEAVNDLIIALEAERRSWIKNGAEDCMQKYMTDRGIILTLKFMKNMDDM</sequence>
<comment type="caution">
    <text evidence="2">The sequence shown here is derived from an EMBL/GenBank/DDBJ whole genome shotgun (WGS) entry which is preliminary data.</text>
</comment>
<keyword evidence="1" id="KW-0472">Membrane</keyword>